<name>A0A0K2CNV3_9CAUD</name>
<protein>
    <submittedName>
        <fullName evidence="1">Uncharacterized protein</fullName>
    </submittedName>
</protein>
<proteinExistence type="predicted"/>
<gene>
    <name evidence="1" type="ORF">SECTIM467_130</name>
</gene>
<accession>A0A0K2CNV3</accession>
<reference evidence="1 2" key="1">
    <citation type="journal article" date="2015" name="Genome Announc.">
        <title>Genome Sequences of Five Additional Brevibacillus laterosporus Bacteriophages.</title>
        <authorList>
            <person name="Merrill B.D."/>
            <person name="Berg J.A."/>
            <person name="Graves K.A."/>
            <person name="Ward A.T."/>
            <person name="Hilton J.A."/>
            <person name="Wake B.N."/>
            <person name="Grose J.H."/>
            <person name="Breakwell D.P."/>
            <person name="Burnett S.H."/>
        </authorList>
    </citation>
    <scope>NUCLEOTIDE SEQUENCE [LARGE SCALE GENOMIC DNA]</scope>
</reference>
<dbReference type="EMBL" id="KT151957">
    <property type="protein sequence ID" value="ALA07456.1"/>
    <property type="molecule type" value="Genomic_DNA"/>
</dbReference>
<evidence type="ECO:0000313" key="2">
    <source>
        <dbReference type="Proteomes" id="UP000224542"/>
    </source>
</evidence>
<evidence type="ECO:0000313" key="1">
    <source>
        <dbReference type="EMBL" id="ALA07456.1"/>
    </source>
</evidence>
<sequence length="64" mass="7486">MQEQKIGFKVICQACGSEITITTDYKRDYPIEIYTRHDDSWTGCSSIEVNIDCKCGQMIEFRTW</sequence>
<organism evidence="1 2">
    <name type="scientific">Brevibacillus phage SecTim467</name>
    <dbReference type="NCBI Taxonomy" id="1691956"/>
    <lineage>
        <taxon>Viruses</taxon>
        <taxon>Duplodnaviria</taxon>
        <taxon>Heunggongvirae</taxon>
        <taxon>Uroviricota</taxon>
        <taxon>Caudoviricetes</taxon>
        <taxon>Jenstvirus</taxon>
        <taxon>Jenstvirus jenst</taxon>
    </lineage>
</organism>
<dbReference type="Proteomes" id="UP000224542">
    <property type="component" value="Segment"/>
</dbReference>